<evidence type="ECO:0000313" key="2">
    <source>
        <dbReference type="EMBL" id="SIT91983.1"/>
    </source>
</evidence>
<evidence type="ECO:0000313" key="3">
    <source>
        <dbReference type="Proteomes" id="UP000187181"/>
    </source>
</evidence>
<name>A0A1R3XJY8_9BACT</name>
<sequence length="467" mass="52299">MNIKPLLCILALLLAPVLVQATHNYSGYISYTTDPQNPLKLNFEMTTYNYIGSTVDDPRVFMNMGDGSVTTVIRAAFNMYSKSFYTAVYRWSHTYASVGDYTVSWIGENRYGGILNLAAPTDQLFLYIYTNVKAGSPLKNLNSAKLAGTGVAQVFSGEPWTHNLLAYDADGDYLMYDLVIPKYRNPSNGIVAAPGYQQPEGLRINEFGELHWPNPKASGLYVLNVRITEFRDGTQLGSTVVEMTLFVKERLEQPEISLINKDRLTVNEDGSIQTWPGQPVKLEFYLRNIPGQDILPLIARQSGEIDTLQLVDTALQFRDTTNGYAISYTFTPTPALERATPYLIGLRSWADNKQPAYQYGRNKEFAWAFAYIYVGEQRRPLSSGDDLPPERPKLYPNPARGEFTFEAPDLPALHLLVRDITGKVVASYTLRPGRNDFARPAKLASGLYTYTLTSQLSPIETGKLVLQ</sequence>
<gene>
    <name evidence="2" type="ORF">SAMN05444128_2708</name>
</gene>
<accession>A0A1R3XJY8</accession>
<dbReference type="OrthoDB" id="1123245at2"/>
<dbReference type="NCBIfam" id="TIGR04183">
    <property type="entry name" value="Por_Secre_tail"/>
    <property type="match status" value="1"/>
</dbReference>
<reference evidence="3" key="1">
    <citation type="submission" date="2017-01" db="EMBL/GenBank/DDBJ databases">
        <authorList>
            <person name="Varghese N."/>
            <person name="Submissions S."/>
        </authorList>
    </citation>
    <scope>NUCLEOTIDE SEQUENCE [LARGE SCALE GENOMIC DNA]</scope>
    <source>
        <strain evidence="3">LP100</strain>
    </source>
</reference>
<evidence type="ECO:0000256" key="1">
    <source>
        <dbReference type="SAM" id="SignalP"/>
    </source>
</evidence>
<keyword evidence="3" id="KW-1185">Reference proteome</keyword>
<organism evidence="2 3">
    <name type="scientific">Pontibacter indicus</name>
    <dbReference type="NCBI Taxonomy" id="1317125"/>
    <lineage>
        <taxon>Bacteria</taxon>
        <taxon>Pseudomonadati</taxon>
        <taxon>Bacteroidota</taxon>
        <taxon>Cytophagia</taxon>
        <taxon>Cytophagales</taxon>
        <taxon>Hymenobacteraceae</taxon>
        <taxon>Pontibacter</taxon>
    </lineage>
</organism>
<dbReference type="RefSeq" id="WP_076669568.1">
    <property type="nucleotide sequence ID" value="NZ_FTPP01000002.1"/>
</dbReference>
<protein>
    <submittedName>
        <fullName evidence="2">Por secretion system C-terminal sorting domain-containing protein</fullName>
    </submittedName>
</protein>
<dbReference type="InterPro" id="IPR026444">
    <property type="entry name" value="Secre_tail"/>
</dbReference>
<dbReference type="Proteomes" id="UP000187181">
    <property type="component" value="Unassembled WGS sequence"/>
</dbReference>
<keyword evidence="1" id="KW-0732">Signal</keyword>
<proteinExistence type="predicted"/>
<feature type="signal peptide" evidence="1">
    <location>
        <begin position="1"/>
        <end position="21"/>
    </location>
</feature>
<dbReference type="EMBL" id="FTPP01000002">
    <property type="protein sequence ID" value="SIT91983.1"/>
    <property type="molecule type" value="Genomic_DNA"/>
</dbReference>
<dbReference type="AlphaFoldDB" id="A0A1R3XJY8"/>
<dbReference type="STRING" id="1317125.SAMN05444128_2708"/>
<feature type="chain" id="PRO_5013294793" evidence="1">
    <location>
        <begin position="22"/>
        <end position="467"/>
    </location>
</feature>